<feature type="transmembrane region" description="Helical" evidence="10">
    <location>
        <begin position="96"/>
        <end position="116"/>
    </location>
</feature>
<dbReference type="InterPro" id="IPR013013">
    <property type="entry name" value="PTS_EIIC_1"/>
</dbReference>
<feature type="transmembrane region" description="Helical" evidence="10">
    <location>
        <begin position="179"/>
        <end position="202"/>
    </location>
</feature>
<evidence type="ECO:0000313" key="13">
    <source>
        <dbReference type="Proteomes" id="UP001595823"/>
    </source>
</evidence>
<keyword evidence="8 10" id="KW-0472">Membrane</keyword>
<evidence type="ECO:0000256" key="1">
    <source>
        <dbReference type="ARBA" id="ARBA00004651"/>
    </source>
</evidence>
<evidence type="ECO:0000256" key="10">
    <source>
        <dbReference type="SAM" id="Phobius"/>
    </source>
</evidence>
<evidence type="ECO:0000259" key="11">
    <source>
        <dbReference type="PROSITE" id="PS51103"/>
    </source>
</evidence>
<evidence type="ECO:0000256" key="6">
    <source>
        <dbReference type="ARBA" id="ARBA00022692"/>
    </source>
</evidence>
<dbReference type="Pfam" id="PF02378">
    <property type="entry name" value="PTS_EIIC"/>
    <property type="match status" value="1"/>
</dbReference>
<feature type="domain" description="PTS EIIC type-1" evidence="11">
    <location>
        <begin position="9"/>
        <end position="416"/>
    </location>
</feature>
<feature type="transmembrane region" description="Helical" evidence="10">
    <location>
        <begin position="139"/>
        <end position="159"/>
    </location>
</feature>
<evidence type="ECO:0000256" key="7">
    <source>
        <dbReference type="ARBA" id="ARBA00022989"/>
    </source>
</evidence>
<name>A0ABV8TX54_9ACTN</name>
<gene>
    <name evidence="12" type="ORF">ACFPET_07105</name>
</gene>
<dbReference type="EMBL" id="JBHSDK010000010">
    <property type="protein sequence ID" value="MFC4334961.1"/>
    <property type="molecule type" value="Genomic_DNA"/>
</dbReference>
<evidence type="ECO:0000313" key="12">
    <source>
        <dbReference type="EMBL" id="MFC4334961.1"/>
    </source>
</evidence>
<proteinExistence type="predicted"/>
<evidence type="ECO:0000256" key="9">
    <source>
        <dbReference type="SAM" id="MobiDB-lite"/>
    </source>
</evidence>
<organism evidence="12 13">
    <name type="scientific">Salininema proteolyticum</name>
    <dbReference type="NCBI Taxonomy" id="1607685"/>
    <lineage>
        <taxon>Bacteria</taxon>
        <taxon>Bacillati</taxon>
        <taxon>Actinomycetota</taxon>
        <taxon>Actinomycetes</taxon>
        <taxon>Glycomycetales</taxon>
        <taxon>Glycomycetaceae</taxon>
        <taxon>Salininema</taxon>
    </lineage>
</organism>
<keyword evidence="6 10" id="KW-0812">Transmembrane</keyword>
<reference evidence="13" key="1">
    <citation type="journal article" date="2019" name="Int. J. Syst. Evol. Microbiol.">
        <title>The Global Catalogue of Microorganisms (GCM) 10K type strain sequencing project: providing services to taxonomists for standard genome sequencing and annotation.</title>
        <authorList>
            <consortium name="The Broad Institute Genomics Platform"/>
            <consortium name="The Broad Institute Genome Sequencing Center for Infectious Disease"/>
            <person name="Wu L."/>
            <person name="Ma J."/>
        </authorList>
    </citation>
    <scope>NUCLEOTIDE SEQUENCE [LARGE SCALE GENOMIC DNA]</scope>
    <source>
        <strain evidence="13">IBRC-M 10908</strain>
    </source>
</reference>
<feature type="transmembrane region" description="Helical" evidence="10">
    <location>
        <begin position="278"/>
        <end position="298"/>
    </location>
</feature>
<keyword evidence="3" id="KW-1003">Cell membrane</keyword>
<dbReference type="PROSITE" id="PS51103">
    <property type="entry name" value="PTS_EIIC_TYPE_1"/>
    <property type="match status" value="1"/>
</dbReference>
<feature type="region of interest" description="Disordered" evidence="9">
    <location>
        <begin position="415"/>
        <end position="454"/>
    </location>
</feature>
<keyword evidence="5" id="KW-0598">Phosphotransferase system</keyword>
<feature type="transmembrane region" description="Helical" evidence="10">
    <location>
        <begin position="21"/>
        <end position="39"/>
    </location>
</feature>
<evidence type="ECO:0000256" key="5">
    <source>
        <dbReference type="ARBA" id="ARBA00022683"/>
    </source>
</evidence>
<evidence type="ECO:0000256" key="8">
    <source>
        <dbReference type="ARBA" id="ARBA00023136"/>
    </source>
</evidence>
<comment type="caution">
    <text evidence="12">The sequence shown here is derived from an EMBL/GenBank/DDBJ whole genome shotgun (WGS) entry which is preliminary data.</text>
</comment>
<evidence type="ECO:0000256" key="4">
    <source>
        <dbReference type="ARBA" id="ARBA00022597"/>
    </source>
</evidence>
<accession>A0ABV8TX54</accession>
<keyword evidence="13" id="KW-1185">Reference proteome</keyword>
<feature type="transmembrane region" description="Helical" evidence="10">
    <location>
        <begin position="328"/>
        <end position="347"/>
    </location>
</feature>
<feature type="transmembrane region" description="Helical" evidence="10">
    <location>
        <begin position="64"/>
        <end position="89"/>
    </location>
</feature>
<protein>
    <submittedName>
        <fullName evidence="12">PTS transporter subunit EIIC</fullName>
    </submittedName>
</protein>
<evidence type="ECO:0000256" key="3">
    <source>
        <dbReference type="ARBA" id="ARBA00022475"/>
    </source>
</evidence>
<feature type="transmembrane region" description="Helical" evidence="10">
    <location>
        <begin position="305"/>
        <end position="322"/>
    </location>
</feature>
<dbReference type="InterPro" id="IPR003352">
    <property type="entry name" value="PTS_EIIC"/>
</dbReference>
<keyword evidence="2" id="KW-0813">Transport</keyword>
<dbReference type="PANTHER" id="PTHR30009:SF4">
    <property type="entry name" value="PTS SYSTEM N-ACETYLGLUCOSAMINE-SPECIFIC EIICBA COMPONENT"/>
    <property type="match status" value="1"/>
</dbReference>
<dbReference type="Proteomes" id="UP001595823">
    <property type="component" value="Unassembled WGS sequence"/>
</dbReference>
<evidence type="ECO:0000256" key="2">
    <source>
        <dbReference type="ARBA" id="ARBA00022448"/>
    </source>
</evidence>
<dbReference type="PANTHER" id="PTHR30009">
    <property type="entry name" value="CYTOCHROME C-TYPE SYNTHESIS PROTEIN AND PTS TRANSMEMBRANE COMPONENT"/>
    <property type="match status" value="1"/>
</dbReference>
<feature type="transmembrane region" description="Helical" evidence="10">
    <location>
        <begin position="384"/>
        <end position="404"/>
    </location>
</feature>
<comment type="subcellular location">
    <subcellularLocation>
        <location evidence="1">Cell membrane</location>
        <topology evidence="1">Multi-pass membrane protein</topology>
    </subcellularLocation>
</comment>
<keyword evidence="7 10" id="KW-1133">Transmembrane helix</keyword>
<sequence>MASSTKSGGGALAVAQRLGRSLMLPIAVLPAAGLLLRFGQDDLLGGDGLAGLSGMGWMQHVADVFSAGGSALFDNLPILFAVGIAFGFAKKGDGSAAVAGLVGYLVFHGVSMKMFFDSDIADSVTAYNGDGDPILNLGIQNPTGVLGGVAVGVIAALLWQRFHRIKLPTWLSFFGGRRFVPIVTAASTLLLGVFAGLVWPAFTGPLTDFGDWLSDNGGVGAGIYGVVNRLLLPFGLHHILNSVVWFTVPGCEVDGKSAAGDLNCYFAGQDGAGTFMAGYFPIMMFAIPAILLAFYVTARPENKKTVASFAIATGLTSFVTGITEPVEFAFIFIAPVLLGVHAVLTGVSMFLADLFNVKIGFSFSAGAIDYVINFTKSNTHNPLMVFVIGAIMFAIYFVIFTFLIKKMNLPTPGREALDGNNDNGDAPAAKSGNQGASPAPGGSGDGSADKKDRP</sequence>
<feature type="transmembrane region" description="Helical" evidence="10">
    <location>
        <begin position="354"/>
        <end position="372"/>
    </location>
</feature>
<keyword evidence="4" id="KW-0762">Sugar transport</keyword>
<dbReference type="InterPro" id="IPR050429">
    <property type="entry name" value="PTS_Glucose_EIICBA"/>
</dbReference>
<dbReference type="RefSeq" id="WP_380619164.1">
    <property type="nucleotide sequence ID" value="NZ_JBHSDK010000010.1"/>
</dbReference>